<dbReference type="EMBL" id="VSWC01000027">
    <property type="protein sequence ID" value="KAA1110454.1"/>
    <property type="molecule type" value="Genomic_DNA"/>
</dbReference>
<keyword evidence="3" id="KW-1185">Reference proteome</keyword>
<feature type="compositionally biased region" description="Basic and acidic residues" evidence="1">
    <location>
        <begin position="136"/>
        <end position="150"/>
    </location>
</feature>
<dbReference type="Proteomes" id="UP000324748">
    <property type="component" value="Unassembled WGS sequence"/>
</dbReference>
<sequence length="802" mass="91291">MGAESSSPRAPKAGCLADVIGGSSAGSEANTGVRFASLALPPKELLKENSQPGCWGNRLSSALTIADFSGPTRSDWCWAGFRLLNVGPIEASDGVSPGLPGSGLASNPLIVDSSESSAKAPEIDFLGAWGLSMARESSEPTSSRRSDHFSAPEQDSDDELLHGRKKMKYQAIPSPTNVDASLDGSPLHYGQPSTPLAYVDGRRNLWRENTHEENGHMFATQSEPDNLVLDEAEVNFQETDPALWAWIFSMKLGISESLYQELISEHEPILSKFITSLASNLAPFRDQETGFWMSTLTRRESVNSFKEFAHLLWCVNSKFIGNFRPSKQTYLQEQAAIQDWIIHLFTESNAVLAGQGHRKPPNSGPKQSALLRLIYMAIEARYSYPHYELFSHNVLQATGAVCRKQIWMAQAVVNVMAAYYEMGNPMKWRLLFPTDRLFVHGLTKLQNWNSEDCALYHDFKVLKSHPLFPWKKTVDAQSICDFCRGDIPVISLHGQIKTKPGLRARLMQMSLQPSGSADSRDLVFKMSTSNEKNKLLLEQDPQKMWAFISRFISDYDKFIAAKLVRLRSDPIVQVLHIWKLQQIASPSAQIKPLIHILRKDSFLVELKKLLDLLWNINARLLEVLGQEPYGEMFLIEQDKLQKEFYSLLTCSHNKLDNFYYRTPEGKDTREIQEMILKAMDSGGDPTVLYNYKRRKGGITRRNIMMTQAVVNVMICYYWNNNPSKWLKVFLDEDNFILNLAQIETRLTKRMYYLEFMNSKFQDLRDLNLIPWENHFILKHDQTLLIRKSFQTHSHTKSVMKIK</sequence>
<feature type="region of interest" description="Disordered" evidence="1">
    <location>
        <begin position="136"/>
        <end position="159"/>
    </location>
</feature>
<evidence type="ECO:0000313" key="3">
    <source>
        <dbReference type="Proteomes" id="UP000324748"/>
    </source>
</evidence>
<protein>
    <submittedName>
        <fullName evidence="2">Uncharacterized protein</fullName>
    </submittedName>
</protein>
<proteinExistence type="predicted"/>
<reference evidence="2 3" key="1">
    <citation type="submission" date="2019-05" db="EMBL/GenBank/DDBJ databases">
        <title>Emergence of the Ug99 lineage of the wheat stem rust pathogen through somatic hybridization.</title>
        <authorList>
            <person name="Li F."/>
            <person name="Upadhyaya N.M."/>
            <person name="Sperschneider J."/>
            <person name="Matny O."/>
            <person name="Nguyen-Phuc H."/>
            <person name="Mago R."/>
            <person name="Raley C."/>
            <person name="Miller M.E."/>
            <person name="Silverstein K.A.T."/>
            <person name="Henningsen E."/>
            <person name="Hirsch C.D."/>
            <person name="Visser B."/>
            <person name="Pretorius Z.A."/>
            <person name="Steffenson B.J."/>
            <person name="Schwessinger B."/>
            <person name="Dodds P.N."/>
            <person name="Figueroa M."/>
        </authorList>
    </citation>
    <scope>NUCLEOTIDE SEQUENCE [LARGE SCALE GENOMIC DNA]</scope>
    <source>
        <strain evidence="2">21-0</strain>
    </source>
</reference>
<comment type="caution">
    <text evidence="2">The sequence shown here is derived from an EMBL/GenBank/DDBJ whole genome shotgun (WGS) entry which is preliminary data.</text>
</comment>
<dbReference type="AlphaFoldDB" id="A0A5B0QBW3"/>
<dbReference type="OrthoDB" id="2496723at2759"/>
<accession>A0A5B0QBW3</accession>
<evidence type="ECO:0000313" key="2">
    <source>
        <dbReference type="EMBL" id="KAA1110454.1"/>
    </source>
</evidence>
<evidence type="ECO:0000256" key="1">
    <source>
        <dbReference type="SAM" id="MobiDB-lite"/>
    </source>
</evidence>
<name>A0A5B0QBW3_PUCGR</name>
<organism evidence="2 3">
    <name type="scientific">Puccinia graminis f. sp. tritici</name>
    <dbReference type="NCBI Taxonomy" id="56615"/>
    <lineage>
        <taxon>Eukaryota</taxon>
        <taxon>Fungi</taxon>
        <taxon>Dikarya</taxon>
        <taxon>Basidiomycota</taxon>
        <taxon>Pucciniomycotina</taxon>
        <taxon>Pucciniomycetes</taxon>
        <taxon>Pucciniales</taxon>
        <taxon>Pucciniaceae</taxon>
        <taxon>Puccinia</taxon>
    </lineage>
</organism>
<gene>
    <name evidence="2" type="ORF">PGT21_021929</name>
</gene>